<dbReference type="Gene3D" id="2.60.120.920">
    <property type="match status" value="1"/>
</dbReference>
<dbReference type="EMBL" id="SOZJ01000009">
    <property type="protein sequence ID" value="TGJ62644.1"/>
    <property type="molecule type" value="Genomic_DNA"/>
</dbReference>
<evidence type="ECO:0000313" key="1">
    <source>
        <dbReference type="EMBL" id="TGJ62644.1"/>
    </source>
</evidence>
<sequence>MKKLKSILQLFFRHCPRDAITALGYAIFHPFLNEDEQEDMISRLDVLLTDAHGWTVAAVLHVMGNGRFKDLPMEYYEEEFTKQKVPGKLAPRSDFRQPRAEDDLQFIMDPSMAIYRYPSSYIYLAGHPITLSKKTTYFEVTFNFSEGCYRGIGKDGRDIGEGEGGNDATPSNVTNEIDEEHYFSVGVRSKVSQLLPGGGAISWESRSEDGYKTARKAAFGISPTEHDGKHIIGCGMNSLERKIFFSVNGKVLPAWFSTSKSLQLPIITLHNCDMSLDGFLVNFGRTKFIFEDANTSDWVWDGEVPQVDGIHLIHRPGQDVIIRDGRFILPRDY</sequence>
<dbReference type="Proteomes" id="UP000297595">
    <property type="component" value="Unassembled WGS sequence"/>
</dbReference>
<comment type="caution">
    <text evidence="1">The sequence shown here is derived from an EMBL/GenBank/DDBJ whole genome shotgun (WGS) entry which is preliminary data.</text>
</comment>
<dbReference type="CDD" id="cd12885">
    <property type="entry name" value="SPRY_RanBP_like"/>
    <property type="match status" value="1"/>
</dbReference>
<dbReference type="InterPro" id="IPR044736">
    <property type="entry name" value="Gid1/RanBPM/SPLA_SPRY"/>
</dbReference>
<dbReference type="InterPro" id="IPR043136">
    <property type="entry name" value="B30.2/SPRY_sf"/>
</dbReference>
<organism evidence="1 2">
    <name type="scientific">Orbilia oligospora</name>
    <name type="common">Nematode-trapping fungus</name>
    <name type="synonym">Arthrobotrys oligospora</name>
    <dbReference type="NCBI Taxonomy" id="2813651"/>
    <lineage>
        <taxon>Eukaryota</taxon>
        <taxon>Fungi</taxon>
        <taxon>Dikarya</taxon>
        <taxon>Ascomycota</taxon>
        <taxon>Pezizomycotina</taxon>
        <taxon>Orbiliomycetes</taxon>
        <taxon>Orbiliales</taxon>
        <taxon>Orbiliaceae</taxon>
        <taxon>Orbilia</taxon>
    </lineage>
</organism>
<name>A0A8H2DNF4_ORBOL</name>
<protein>
    <recommendedName>
        <fullName evidence="3">B30.2/SPRY domain-containing protein</fullName>
    </recommendedName>
</protein>
<accession>A0A8H2DNF4</accession>
<gene>
    <name evidence="1" type="ORF">EYR41_011835</name>
</gene>
<evidence type="ECO:0000313" key="2">
    <source>
        <dbReference type="Proteomes" id="UP000297595"/>
    </source>
</evidence>
<proteinExistence type="predicted"/>
<evidence type="ECO:0008006" key="3">
    <source>
        <dbReference type="Google" id="ProtNLM"/>
    </source>
</evidence>
<dbReference type="AlphaFoldDB" id="A0A8H2DNF4"/>
<reference evidence="1 2" key="1">
    <citation type="submission" date="2019-03" db="EMBL/GenBank/DDBJ databases">
        <title>Nematode-trapping fungi genome.</title>
        <authorList>
            <person name="Vidal-Diez De Ulzurrun G."/>
        </authorList>
    </citation>
    <scope>NUCLEOTIDE SEQUENCE [LARGE SCALE GENOMIC DNA]</scope>
    <source>
        <strain evidence="1 2">TWF154</strain>
    </source>
</reference>